<dbReference type="GO" id="GO:0043546">
    <property type="term" value="F:molybdopterin cofactor binding"/>
    <property type="evidence" value="ECO:0007669"/>
    <property type="project" value="InterPro"/>
</dbReference>
<evidence type="ECO:0000313" key="8">
    <source>
        <dbReference type="Proteomes" id="UP000254802"/>
    </source>
</evidence>
<keyword evidence="3" id="KW-0500">Molybdenum</keyword>
<dbReference type="GO" id="GO:0050626">
    <property type="term" value="F:trimethylamine-N-oxide reductase (cytochrome c) activity"/>
    <property type="evidence" value="ECO:0007669"/>
    <property type="project" value="UniProtKB-EC"/>
</dbReference>
<evidence type="ECO:0000256" key="1">
    <source>
        <dbReference type="ARBA" id="ARBA00001942"/>
    </source>
</evidence>
<dbReference type="InterPro" id="IPR006657">
    <property type="entry name" value="MoPterin_dinucl-bd_dom"/>
</dbReference>
<dbReference type="PANTHER" id="PTHR43742">
    <property type="entry name" value="TRIMETHYLAMINE-N-OXIDE REDUCTASE"/>
    <property type="match status" value="1"/>
</dbReference>
<dbReference type="CDD" id="cd02793">
    <property type="entry name" value="MopB_CT_DMSOR-BSOR-TMAOR"/>
    <property type="match status" value="1"/>
</dbReference>
<dbReference type="GO" id="GO:0030151">
    <property type="term" value="F:molybdenum ion binding"/>
    <property type="evidence" value="ECO:0007669"/>
    <property type="project" value="TreeGrafter"/>
</dbReference>
<evidence type="ECO:0000256" key="3">
    <source>
        <dbReference type="ARBA" id="ARBA00022505"/>
    </source>
</evidence>
<dbReference type="InterPro" id="IPR050612">
    <property type="entry name" value="Prok_Mopterin_Oxidored"/>
</dbReference>
<gene>
    <name evidence="7" type="primary">torZ_5</name>
    <name evidence="7" type="ORF">NCTC10638_02988</name>
</gene>
<dbReference type="InterPro" id="IPR041954">
    <property type="entry name" value="CT_DMSOR/BSOR/TMAOR"/>
</dbReference>
<proteinExistence type="inferred from homology"/>
<dbReference type="SUPFAM" id="SSF53706">
    <property type="entry name" value="Formate dehydrogenase/DMSO reductase, domains 1-3"/>
    <property type="match status" value="1"/>
</dbReference>
<sequence length="229" mass="25747">MLDFEAFWAENKVLSFEAEHQNNTFVRYQDYRTDPIKHKLATPSGKIEIFSETIAKMNYEDCKGHPTWFEHHEYSGKTNEAEPLALVTPHIKYRLHSQLAYSSLRQYYEVNGREPMLIHTKDAADRGITSGDIVRIFNKRGQVLAGAVVTDGIIQGTVALYEGGWYDPQDLGKTDTPLCKNGNPNVLTRNEGSSKLGQGNAPNTTTVQVEKYVGDAPEVTVFKAPFFSE</sequence>
<keyword evidence="4" id="KW-0479">Metal-binding</keyword>
<dbReference type="AlphaFoldDB" id="A0A378N7P2"/>
<evidence type="ECO:0000256" key="4">
    <source>
        <dbReference type="ARBA" id="ARBA00022723"/>
    </source>
</evidence>
<dbReference type="SUPFAM" id="SSF50692">
    <property type="entry name" value="ADC-like"/>
    <property type="match status" value="1"/>
</dbReference>
<dbReference type="Proteomes" id="UP000254802">
    <property type="component" value="Unassembled WGS sequence"/>
</dbReference>
<dbReference type="InterPro" id="IPR009010">
    <property type="entry name" value="Asp_de-COase-like_dom_sf"/>
</dbReference>
<keyword evidence="5 7" id="KW-0560">Oxidoreductase</keyword>
<dbReference type="GO" id="GO:0009061">
    <property type="term" value="P:anaerobic respiration"/>
    <property type="evidence" value="ECO:0007669"/>
    <property type="project" value="TreeGrafter"/>
</dbReference>
<accession>A0A378N7P2</accession>
<name>A0A378N7P2_MANHA</name>
<dbReference type="Gene3D" id="3.40.228.10">
    <property type="entry name" value="Dimethylsulfoxide Reductase, domain 2"/>
    <property type="match status" value="1"/>
</dbReference>
<reference evidence="7 8" key="1">
    <citation type="submission" date="2018-06" db="EMBL/GenBank/DDBJ databases">
        <authorList>
            <consortium name="Pathogen Informatics"/>
            <person name="Doyle S."/>
        </authorList>
    </citation>
    <scope>NUCLEOTIDE SEQUENCE [LARGE SCALE GENOMIC DNA]</scope>
    <source>
        <strain evidence="7 8">NCTC10638</strain>
    </source>
</reference>
<comment type="cofactor">
    <cofactor evidence="1">
        <name>Mo-bis(molybdopterin guanine dinucleotide)</name>
        <dbReference type="ChEBI" id="CHEBI:60539"/>
    </cofactor>
</comment>
<dbReference type="Gene3D" id="3.90.55.10">
    <property type="entry name" value="Dimethylsulfoxide Reductase, domain 3"/>
    <property type="match status" value="1"/>
</dbReference>
<dbReference type="FunFam" id="2.40.40.20:FF:000009">
    <property type="entry name" value="Biotin sulfoxide reductase 2"/>
    <property type="match status" value="1"/>
</dbReference>
<organism evidence="7 8">
    <name type="scientific">Mannheimia haemolytica</name>
    <name type="common">Pasteurella haemolytica</name>
    <dbReference type="NCBI Taxonomy" id="75985"/>
    <lineage>
        <taxon>Bacteria</taxon>
        <taxon>Pseudomonadati</taxon>
        <taxon>Pseudomonadota</taxon>
        <taxon>Gammaproteobacteria</taxon>
        <taxon>Pasteurellales</taxon>
        <taxon>Pasteurellaceae</taxon>
        <taxon>Mannheimia</taxon>
    </lineage>
</organism>
<dbReference type="Pfam" id="PF01568">
    <property type="entry name" value="Molydop_binding"/>
    <property type="match status" value="1"/>
</dbReference>
<evidence type="ECO:0000313" key="7">
    <source>
        <dbReference type="EMBL" id="STY63816.1"/>
    </source>
</evidence>
<evidence type="ECO:0000256" key="2">
    <source>
        <dbReference type="ARBA" id="ARBA00010312"/>
    </source>
</evidence>
<dbReference type="EMBL" id="UGPN01000002">
    <property type="protein sequence ID" value="STY63816.1"/>
    <property type="molecule type" value="Genomic_DNA"/>
</dbReference>
<dbReference type="Gene3D" id="2.40.40.20">
    <property type="match status" value="1"/>
</dbReference>
<evidence type="ECO:0000256" key="5">
    <source>
        <dbReference type="ARBA" id="ARBA00023002"/>
    </source>
</evidence>
<dbReference type="EC" id="1.7.2.3" evidence="7"/>
<feature type="domain" description="Molybdopterin dinucleotide-binding" evidence="6">
    <location>
        <begin position="84"/>
        <end position="204"/>
    </location>
</feature>
<evidence type="ECO:0000259" key="6">
    <source>
        <dbReference type="Pfam" id="PF01568"/>
    </source>
</evidence>
<protein>
    <submittedName>
        <fullName evidence="7">Trimethylamine-N-oxide reductase 2</fullName>
        <ecNumber evidence="7">1.7.2.3</ecNumber>
    </submittedName>
</protein>
<dbReference type="GO" id="GO:0030288">
    <property type="term" value="C:outer membrane-bounded periplasmic space"/>
    <property type="evidence" value="ECO:0007669"/>
    <property type="project" value="TreeGrafter"/>
</dbReference>
<dbReference type="GO" id="GO:0009055">
    <property type="term" value="F:electron transfer activity"/>
    <property type="evidence" value="ECO:0007669"/>
    <property type="project" value="TreeGrafter"/>
</dbReference>
<dbReference type="PANTHER" id="PTHR43742:SF10">
    <property type="entry name" value="TRIMETHYLAMINE-N-OXIDE REDUCTASE 2"/>
    <property type="match status" value="1"/>
</dbReference>
<comment type="similarity">
    <text evidence="2">Belongs to the prokaryotic molybdopterin-containing oxidoreductase family.</text>
</comment>